<feature type="domain" description="RING-type" evidence="6">
    <location>
        <begin position="123"/>
        <end position="163"/>
    </location>
</feature>
<evidence type="ECO:0000259" key="6">
    <source>
        <dbReference type="PROSITE" id="PS50089"/>
    </source>
</evidence>
<dbReference type="InterPro" id="IPR013083">
    <property type="entry name" value="Znf_RING/FYVE/PHD"/>
</dbReference>
<dbReference type="InterPro" id="IPR001841">
    <property type="entry name" value="Znf_RING"/>
</dbReference>
<name>A0AAV6J5J1_9ERIC</name>
<evidence type="ECO:0000256" key="1">
    <source>
        <dbReference type="ARBA" id="ARBA00022723"/>
    </source>
</evidence>
<keyword evidence="8" id="KW-1185">Reference proteome</keyword>
<dbReference type="PROSITE" id="PS50089">
    <property type="entry name" value="ZF_RING_2"/>
    <property type="match status" value="1"/>
</dbReference>
<keyword evidence="3" id="KW-0862">Zinc</keyword>
<evidence type="ECO:0000256" key="2">
    <source>
        <dbReference type="ARBA" id="ARBA00022771"/>
    </source>
</evidence>
<proteinExistence type="predicted"/>
<accession>A0AAV6J5J1</accession>
<comment type="caution">
    <text evidence="7">The sequence shown here is derived from an EMBL/GenBank/DDBJ whole genome shotgun (WGS) entry which is preliminary data.</text>
</comment>
<dbReference type="PANTHER" id="PTHR46858:SF6">
    <property type="entry name" value="LIGASE, PUTATIVE-RELATED"/>
    <property type="match status" value="1"/>
</dbReference>
<dbReference type="Gene3D" id="3.30.40.10">
    <property type="entry name" value="Zinc/RING finger domain, C3HC4 (zinc finger)"/>
    <property type="match status" value="1"/>
</dbReference>
<dbReference type="PANTHER" id="PTHR46858">
    <property type="entry name" value="OS05G0521000 PROTEIN"/>
    <property type="match status" value="1"/>
</dbReference>
<dbReference type="SMART" id="SM00184">
    <property type="entry name" value="RING"/>
    <property type="match status" value="1"/>
</dbReference>
<evidence type="ECO:0000256" key="4">
    <source>
        <dbReference type="PROSITE-ProRule" id="PRU00175"/>
    </source>
</evidence>
<dbReference type="SUPFAM" id="SSF57850">
    <property type="entry name" value="RING/U-box"/>
    <property type="match status" value="1"/>
</dbReference>
<dbReference type="Proteomes" id="UP000823749">
    <property type="component" value="Chromosome 8"/>
</dbReference>
<organism evidence="7 8">
    <name type="scientific">Rhododendron griersonianum</name>
    <dbReference type="NCBI Taxonomy" id="479676"/>
    <lineage>
        <taxon>Eukaryota</taxon>
        <taxon>Viridiplantae</taxon>
        <taxon>Streptophyta</taxon>
        <taxon>Embryophyta</taxon>
        <taxon>Tracheophyta</taxon>
        <taxon>Spermatophyta</taxon>
        <taxon>Magnoliopsida</taxon>
        <taxon>eudicotyledons</taxon>
        <taxon>Gunneridae</taxon>
        <taxon>Pentapetalae</taxon>
        <taxon>asterids</taxon>
        <taxon>Ericales</taxon>
        <taxon>Ericaceae</taxon>
        <taxon>Ericoideae</taxon>
        <taxon>Rhodoreae</taxon>
        <taxon>Rhododendron</taxon>
    </lineage>
</organism>
<protein>
    <recommendedName>
        <fullName evidence="6">RING-type domain-containing protein</fullName>
    </recommendedName>
</protein>
<dbReference type="GO" id="GO:0016567">
    <property type="term" value="P:protein ubiquitination"/>
    <property type="evidence" value="ECO:0007669"/>
    <property type="project" value="TreeGrafter"/>
</dbReference>
<keyword evidence="1" id="KW-0479">Metal-binding</keyword>
<evidence type="ECO:0000313" key="8">
    <source>
        <dbReference type="Proteomes" id="UP000823749"/>
    </source>
</evidence>
<dbReference type="Pfam" id="PF13920">
    <property type="entry name" value="zf-C3HC4_3"/>
    <property type="match status" value="1"/>
</dbReference>
<reference evidence="7" key="1">
    <citation type="submission" date="2020-08" db="EMBL/GenBank/DDBJ databases">
        <title>Plant Genome Project.</title>
        <authorList>
            <person name="Zhang R.-G."/>
        </authorList>
    </citation>
    <scope>NUCLEOTIDE SEQUENCE</scope>
    <source>
        <strain evidence="7">WSP0</strain>
        <tissue evidence="7">Leaf</tissue>
    </source>
</reference>
<keyword evidence="5" id="KW-0812">Transmembrane</keyword>
<evidence type="ECO:0000256" key="3">
    <source>
        <dbReference type="ARBA" id="ARBA00022833"/>
    </source>
</evidence>
<keyword evidence="5" id="KW-1133">Transmembrane helix</keyword>
<sequence>MSHITATDSSLKLQLNITQYGILSRPNQDLRLGWYIVFSLGVRMVLYVSILVALVIVVTLIFKYLGQCGNDEIVERTTTTETSHLTPTKAISFTYGTCDPEEDLESGKHSRNSSDELYDGKICVICYDEQRNCFFVPCGHCATCHVCAQRIIDEDSKACPVCRRFIHRVKKLFTPQNQNVADFSRQKKIASFE</sequence>
<gene>
    <name evidence="7" type="ORF">RHGRI_023352</name>
</gene>
<keyword evidence="2 4" id="KW-0863">Zinc-finger</keyword>
<dbReference type="GO" id="GO:0061630">
    <property type="term" value="F:ubiquitin protein ligase activity"/>
    <property type="evidence" value="ECO:0007669"/>
    <property type="project" value="TreeGrafter"/>
</dbReference>
<feature type="transmembrane region" description="Helical" evidence="5">
    <location>
        <begin position="32"/>
        <end position="62"/>
    </location>
</feature>
<evidence type="ECO:0000313" key="7">
    <source>
        <dbReference type="EMBL" id="KAG5535555.1"/>
    </source>
</evidence>
<keyword evidence="5" id="KW-0472">Membrane</keyword>
<dbReference type="GO" id="GO:0008270">
    <property type="term" value="F:zinc ion binding"/>
    <property type="evidence" value="ECO:0007669"/>
    <property type="project" value="UniProtKB-KW"/>
</dbReference>
<dbReference type="EMBL" id="JACTNZ010000008">
    <property type="protein sequence ID" value="KAG5535555.1"/>
    <property type="molecule type" value="Genomic_DNA"/>
</dbReference>
<evidence type="ECO:0000256" key="5">
    <source>
        <dbReference type="SAM" id="Phobius"/>
    </source>
</evidence>
<dbReference type="AlphaFoldDB" id="A0AAV6J5J1"/>